<gene>
    <name evidence="3" type="ORF">BWI95_06295</name>
</gene>
<dbReference type="InterPro" id="IPR003774">
    <property type="entry name" value="AlgH-like"/>
</dbReference>
<keyword evidence="4" id="KW-1185">Reference proteome</keyword>
<dbReference type="NCBIfam" id="NF001266">
    <property type="entry name" value="PRK00228.1-1"/>
    <property type="match status" value="1"/>
</dbReference>
<dbReference type="Pfam" id="PF02622">
    <property type="entry name" value="DUF179"/>
    <property type="match status" value="1"/>
</dbReference>
<reference evidence="3 4" key="1">
    <citation type="submission" date="2017-01" db="EMBL/GenBank/DDBJ databases">
        <authorList>
            <person name="Cao J.-M."/>
        </authorList>
    </citation>
    <scope>NUCLEOTIDE SEQUENCE [LARGE SCALE GENOMIC DNA]</scope>
    <source>
        <strain evidence="3 4">888-76</strain>
    </source>
</reference>
<dbReference type="Gene3D" id="3.40.1740.10">
    <property type="entry name" value="VC0467-like"/>
    <property type="match status" value="1"/>
</dbReference>
<evidence type="ECO:0000256" key="1">
    <source>
        <dbReference type="ARBA" id="ARBA00009600"/>
    </source>
</evidence>
<dbReference type="AlphaFoldDB" id="A0A807LF46"/>
<organism evidence="3 4">
    <name type="scientific">Kosakonia cowanii JCM 10956 = DSM 18146</name>
    <dbReference type="NCBI Taxonomy" id="1300165"/>
    <lineage>
        <taxon>Bacteria</taxon>
        <taxon>Pseudomonadati</taxon>
        <taxon>Pseudomonadota</taxon>
        <taxon>Gammaproteobacteria</taxon>
        <taxon>Enterobacterales</taxon>
        <taxon>Enterobacteriaceae</taxon>
        <taxon>Kosakonia</taxon>
    </lineage>
</organism>
<accession>A0A807LF46</accession>
<proteinExistence type="inferred from homology"/>
<comment type="similarity">
    <text evidence="1 2">Belongs to the UPF0301 (AlgH) family.</text>
</comment>
<dbReference type="HAMAP" id="MF_00758">
    <property type="entry name" value="UPF0301"/>
    <property type="match status" value="1"/>
</dbReference>
<dbReference type="PANTHER" id="PTHR30327:SF1">
    <property type="entry name" value="UPF0301 PROTEIN YQGE"/>
    <property type="match status" value="1"/>
</dbReference>
<dbReference type="KEGG" id="kco:BWI95_06295"/>
<sequence>MTAPCFPPILRCRFFEPGTEPLTMNLQHHFLIAMPALQDPLFRRSVVYICEHSEEGAMGLIINKPLENLTVEGVLEKLKIEAVERDPAIRLDKPVLLGGPLAEDRGFILHTPPGGFASSIRVSDNTVVTTSRDVLETLGTGEQPAEVMVALGYSSWDKGQLEEEILDNAWLTAPADLNILFKTPIADRWREAAKLIGIDISTMPGVAGHA</sequence>
<evidence type="ECO:0000313" key="3">
    <source>
        <dbReference type="EMBL" id="APZ04690.1"/>
    </source>
</evidence>
<evidence type="ECO:0000256" key="2">
    <source>
        <dbReference type="HAMAP-Rule" id="MF_00758"/>
    </source>
</evidence>
<dbReference type="EMBL" id="CP019445">
    <property type="protein sequence ID" value="APZ04690.1"/>
    <property type="molecule type" value="Genomic_DNA"/>
</dbReference>
<dbReference type="GO" id="GO:0005829">
    <property type="term" value="C:cytosol"/>
    <property type="evidence" value="ECO:0007669"/>
    <property type="project" value="TreeGrafter"/>
</dbReference>
<evidence type="ECO:0000313" key="4">
    <source>
        <dbReference type="Proteomes" id="UP000187148"/>
    </source>
</evidence>
<protein>
    <recommendedName>
        <fullName evidence="2">UPF0301 protein BWI95_06295</fullName>
    </recommendedName>
</protein>
<name>A0A807LF46_9ENTR</name>
<dbReference type="SUPFAM" id="SSF143456">
    <property type="entry name" value="VC0467-like"/>
    <property type="match status" value="1"/>
</dbReference>
<dbReference type="PANTHER" id="PTHR30327">
    <property type="entry name" value="UNCHARACTERIZED PROTEIN YQGE"/>
    <property type="match status" value="1"/>
</dbReference>
<dbReference type="Proteomes" id="UP000187148">
    <property type="component" value="Chromosome"/>
</dbReference>